<reference evidence="2" key="2">
    <citation type="submission" date="2015-01" db="EMBL/GenBank/DDBJ databases">
        <title>Evolutionary Origins and Diversification of the Mycorrhizal Mutualists.</title>
        <authorList>
            <consortium name="DOE Joint Genome Institute"/>
            <consortium name="Mycorrhizal Genomics Consortium"/>
            <person name="Kohler A."/>
            <person name="Kuo A."/>
            <person name="Nagy L.G."/>
            <person name="Floudas D."/>
            <person name="Copeland A."/>
            <person name="Barry K.W."/>
            <person name="Cichocki N."/>
            <person name="Veneault-Fourrey C."/>
            <person name="LaButti K."/>
            <person name="Lindquist E.A."/>
            <person name="Lipzen A."/>
            <person name="Lundell T."/>
            <person name="Morin E."/>
            <person name="Murat C."/>
            <person name="Riley R."/>
            <person name="Ohm R."/>
            <person name="Sun H."/>
            <person name="Tunlid A."/>
            <person name="Henrissat B."/>
            <person name="Grigoriev I.V."/>
            <person name="Hibbett D.S."/>
            <person name="Martin F."/>
        </authorList>
    </citation>
    <scope>NUCLEOTIDE SEQUENCE [LARGE SCALE GENOMIC DNA]</scope>
    <source>
        <strain evidence="2">MUT 4182</strain>
    </source>
</reference>
<accession>A0A0C3KRA6</accession>
<protein>
    <submittedName>
        <fullName evidence="1">Uncharacterized protein</fullName>
    </submittedName>
</protein>
<dbReference type="AlphaFoldDB" id="A0A0C3KRA6"/>
<dbReference type="HOGENOM" id="CLU_2198922_0_0_1"/>
<reference evidence="1 2" key="1">
    <citation type="submission" date="2014-04" db="EMBL/GenBank/DDBJ databases">
        <authorList>
            <consortium name="DOE Joint Genome Institute"/>
            <person name="Kuo A."/>
            <person name="Girlanda M."/>
            <person name="Perotto S."/>
            <person name="Kohler A."/>
            <person name="Nagy L.G."/>
            <person name="Floudas D."/>
            <person name="Copeland A."/>
            <person name="Barry K.W."/>
            <person name="Cichocki N."/>
            <person name="Veneault-Fourrey C."/>
            <person name="LaButti K."/>
            <person name="Lindquist E.A."/>
            <person name="Lipzen A."/>
            <person name="Lundell T."/>
            <person name="Morin E."/>
            <person name="Murat C."/>
            <person name="Sun H."/>
            <person name="Tunlid A."/>
            <person name="Henrissat B."/>
            <person name="Grigoriev I.V."/>
            <person name="Hibbett D.S."/>
            <person name="Martin F."/>
            <person name="Nordberg H.P."/>
            <person name="Cantor M.N."/>
            <person name="Hua S.X."/>
        </authorList>
    </citation>
    <scope>NUCLEOTIDE SEQUENCE [LARGE SCALE GENOMIC DNA]</scope>
    <source>
        <strain evidence="1 2">MUT 4182</strain>
    </source>
</reference>
<dbReference type="Proteomes" id="UP000054248">
    <property type="component" value="Unassembled WGS sequence"/>
</dbReference>
<sequence length="108" mass="11933">MVLAKKNGVIDGILILYNHLGSEVAASHEAESRVEGGEDRDSACTVVPRALTVGKSALTNHRMNHPTEHNNDQWVDEKHSIALYWEYSLSILEVARGVTQAEMHSRGL</sequence>
<evidence type="ECO:0000313" key="1">
    <source>
        <dbReference type="EMBL" id="KIO23948.1"/>
    </source>
</evidence>
<evidence type="ECO:0000313" key="2">
    <source>
        <dbReference type="Proteomes" id="UP000054248"/>
    </source>
</evidence>
<proteinExistence type="predicted"/>
<keyword evidence="2" id="KW-1185">Reference proteome</keyword>
<dbReference type="EMBL" id="KN823072">
    <property type="protein sequence ID" value="KIO23948.1"/>
    <property type="molecule type" value="Genomic_DNA"/>
</dbReference>
<name>A0A0C3KRA6_9AGAM</name>
<gene>
    <name evidence="1" type="ORF">M407DRAFT_26648</name>
</gene>
<organism evidence="1 2">
    <name type="scientific">Tulasnella calospora MUT 4182</name>
    <dbReference type="NCBI Taxonomy" id="1051891"/>
    <lineage>
        <taxon>Eukaryota</taxon>
        <taxon>Fungi</taxon>
        <taxon>Dikarya</taxon>
        <taxon>Basidiomycota</taxon>
        <taxon>Agaricomycotina</taxon>
        <taxon>Agaricomycetes</taxon>
        <taxon>Cantharellales</taxon>
        <taxon>Tulasnellaceae</taxon>
        <taxon>Tulasnella</taxon>
    </lineage>
</organism>